<keyword evidence="3 7" id="KW-0808">Transferase</keyword>
<dbReference type="EC" id="2.5.1.145" evidence="7"/>
<dbReference type="Pfam" id="PF01790">
    <property type="entry name" value="LGT"/>
    <property type="match status" value="1"/>
</dbReference>
<comment type="caution">
    <text evidence="9">The sequence shown here is derived from an EMBL/GenBank/DDBJ whole genome shotgun (WGS) entry which is preliminary data.</text>
</comment>
<name>A0ABN2H2Y1_9MICO</name>
<dbReference type="Proteomes" id="UP001500596">
    <property type="component" value="Unassembled WGS sequence"/>
</dbReference>
<feature type="region of interest" description="Disordered" evidence="8">
    <location>
        <begin position="284"/>
        <end position="325"/>
    </location>
</feature>
<evidence type="ECO:0000256" key="6">
    <source>
        <dbReference type="ARBA" id="ARBA00023136"/>
    </source>
</evidence>
<dbReference type="GO" id="GO:0016740">
    <property type="term" value="F:transferase activity"/>
    <property type="evidence" value="ECO:0007669"/>
    <property type="project" value="UniProtKB-KW"/>
</dbReference>
<comment type="pathway">
    <text evidence="7">Protein modification; lipoprotein biosynthesis (diacylglyceryl transfer).</text>
</comment>
<evidence type="ECO:0000256" key="5">
    <source>
        <dbReference type="ARBA" id="ARBA00022989"/>
    </source>
</evidence>
<evidence type="ECO:0000256" key="2">
    <source>
        <dbReference type="ARBA" id="ARBA00022475"/>
    </source>
</evidence>
<feature type="transmembrane region" description="Helical" evidence="7">
    <location>
        <begin position="105"/>
        <end position="129"/>
    </location>
</feature>
<comment type="function">
    <text evidence="7">Catalyzes the transfer of the diacylglyceryl group from phosphatidylglycerol to the sulfhydryl group of the N-terminal cysteine of a prolipoprotein, the first step in the formation of mature lipoproteins.</text>
</comment>
<comment type="similarity">
    <text evidence="1 7">Belongs to the Lgt family.</text>
</comment>
<feature type="transmembrane region" description="Helical" evidence="7">
    <location>
        <begin position="35"/>
        <end position="53"/>
    </location>
</feature>
<keyword evidence="5 7" id="KW-1133">Transmembrane helix</keyword>
<accession>A0ABN2H2Y1</accession>
<feature type="transmembrane region" description="Helical" evidence="7">
    <location>
        <begin position="193"/>
        <end position="215"/>
    </location>
</feature>
<protein>
    <recommendedName>
        <fullName evidence="7">Phosphatidylglycerol--prolipoprotein diacylglyceryl transferase</fullName>
        <ecNumber evidence="7">2.5.1.145</ecNumber>
    </recommendedName>
</protein>
<proteinExistence type="inferred from homology"/>
<comment type="subcellular location">
    <subcellularLocation>
        <location evidence="7">Cell membrane</location>
        <topology evidence="7">Multi-pass membrane protein</topology>
    </subcellularLocation>
</comment>
<dbReference type="InterPro" id="IPR001640">
    <property type="entry name" value="Lgt"/>
</dbReference>
<keyword evidence="6 7" id="KW-0472">Membrane</keyword>
<sequence length="325" mass="35445">MIVGAMKKDGYLMTVMSIPSPPPEWGQFQLGPLTIHTYALCLIAGMIAATIYTQRRLSTRGAENGVVLDIVLWAIPLGIVGARFYHVLTHGEDYFYPGANLWDVFAIWDGGNALYGSLIGGAVGAFIGCRRTGIRLWSFADALAPAMLVAQAIGRLGNYFNHELFGLPTTLPWGLEILPTDTMFPQNLPAGTLFHPLFLYEIIWNVVGVAIILLLERRFNLRWGRAFGVYLIWYGLGRSWLEAIRIDPSSDAPLGIPANVWASFVAIGLGVLLIVVQSRRHPEPEASVYQTGREPKPTEAPAAEAGPAMRPADSLAGESDRSTAP</sequence>
<dbReference type="NCBIfam" id="TIGR00544">
    <property type="entry name" value="lgt"/>
    <property type="match status" value="1"/>
</dbReference>
<keyword evidence="2 7" id="KW-1003">Cell membrane</keyword>
<dbReference type="HAMAP" id="MF_01147">
    <property type="entry name" value="Lgt"/>
    <property type="match status" value="1"/>
</dbReference>
<evidence type="ECO:0000313" key="10">
    <source>
        <dbReference type="Proteomes" id="UP001500596"/>
    </source>
</evidence>
<evidence type="ECO:0000256" key="7">
    <source>
        <dbReference type="HAMAP-Rule" id="MF_01147"/>
    </source>
</evidence>
<reference evidence="9 10" key="1">
    <citation type="journal article" date="2019" name="Int. J. Syst. Evol. Microbiol.">
        <title>The Global Catalogue of Microorganisms (GCM) 10K type strain sequencing project: providing services to taxonomists for standard genome sequencing and annotation.</title>
        <authorList>
            <consortium name="The Broad Institute Genomics Platform"/>
            <consortium name="The Broad Institute Genome Sequencing Center for Infectious Disease"/>
            <person name="Wu L."/>
            <person name="Ma J."/>
        </authorList>
    </citation>
    <scope>NUCLEOTIDE SEQUENCE [LARGE SCALE GENOMIC DNA]</scope>
    <source>
        <strain evidence="9 10">JCM 15575</strain>
    </source>
</reference>
<comment type="catalytic activity">
    <reaction evidence="7">
        <text>L-cysteinyl-[prolipoprotein] + a 1,2-diacyl-sn-glycero-3-phospho-(1'-sn-glycerol) = an S-1,2-diacyl-sn-glyceryl-L-cysteinyl-[prolipoprotein] + sn-glycerol 1-phosphate + H(+)</text>
        <dbReference type="Rhea" id="RHEA:56712"/>
        <dbReference type="Rhea" id="RHEA-COMP:14679"/>
        <dbReference type="Rhea" id="RHEA-COMP:14680"/>
        <dbReference type="ChEBI" id="CHEBI:15378"/>
        <dbReference type="ChEBI" id="CHEBI:29950"/>
        <dbReference type="ChEBI" id="CHEBI:57685"/>
        <dbReference type="ChEBI" id="CHEBI:64716"/>
        <dbReference type="ChEBI" id="CHEBI:140658"/>
        <dbReference type="EC" id="2.5.1.145"/>
    </reaction>
</comment>
<evidence type="ECO:0000313" key="9">
    <source>
        <dbReference type="EMBL" id="GAA1681121.1"/>
    </source>
</evidence>
<gene>
    <name evidence="9" type="primary">lgt_2</name>
    <name evidence="7" type="synonym">lgt</name>
    <name evidence="9" type="ORF">GCM10009807_26290</name>
</gene>
<feature type="transmembrane region" description="Helical" evidence="7">
    <location>
        <begin position="258"/>
        <end position="276"/>
    </location>
</feature>
<dbReference type="EMBL" id="BAAAPK010000001">
    <property type="protein sequence ID" value="GAA1681121.1"/>
    <property type="molecule type" value="Genomic_DNA"/>
</dbReference>
<dbReference type="PANTHER" id="PTHR30589:SF0">
    <property type="entry name" value="PHOSPHATIDYLGLYCEROL--PROLIPOPROTEIN DIACYLGLYCERYL TRANSFERASE"/>
    <property type="match status" value="1"/>
</dbReference>
<evidence type="ECO:0000256" key="1">
    <source>
        <dbReference type="ARBA" id="ARBA00007150"/>
    </source>
</evidence>
<feature type="compositionally biased region" description="Low complexity" evidence="8">
    <location>
        <begin position="299"/>
        <end position="312"/>
    </location>
</feature>
<dbReference type="PANTHER" id="PTHR30589">
    <property type="entry name" value="PROLIPOPROTEIN DIACYLGLYCERYL TRANSFERASE"/>
    <property type="match status" value="1"/>
</dbReference>
<feature type="transmembrane region" description="Helical" evidence="7">
    <location>
        <begin position="227"/>
        <end position="246"/>
    </location>
</feature>
<feature type="transmembrane region" description="Helical" evidence="7">
    <location>
        <begin position="136"/>
        <end position="154"/>
    </location>
</feature>
<feature type="binding site" evidence="7">
    <location>
        <position position="155"/>
    </location>
    <ligand>
        <name>a 1,2-diacyl-sn-glycero-3-phospho-(1'-sn-glycerol)</name>
        <dbReference type="ChEBI" id="CHEBI:64716"/>
    </ligand>
</feature>
<keyword evidence="10" id="KW-1185">Reference proteome</keyword>
<evidence type="ECO:0000256" key="8">
    <source>
        <dbReference type="SAM" id="MobiDB-lite"/>
    </source>
</evidence>
<feature type="transmembrane region" description="Helical" evidence="7">
    <location>
        <begin position="65"/>
        <end position="85"/>
    </location>
</feature>
<keyword evidence="4 7" id="KW-0812">Transmembrane</keyword>
<dbReference type="PROSITE" id="PS01311">
    <property type="entry name" value="LGT"/>
    <property type="match status" value="1"/>
</dbReference>
<evidence type="ECO:0000256" key="4">
    <source>
        <dbReference type="ARBA" id="ARBA00022692"/>
    </source>
</evidence>
<evidence type="ECO:0000256" key="3">
    <source>
        <dbReference type="ARBA" id="ARBA00022679"/>
    </source>
</evidence>
<organism evidence="9 10">
    <name type="scientific">Microbacterium lacus</name>
    <dbReference type="NCBI Taxonomy" id="415217"/>
    <lineage>
        <taxon>Bacteria</taxon>
        <taxon>Bacillati</taxon>
        <taxon>Actinomycetota</taxon>
        <taxon>Actinomycetes</taxon>
        <taxon>Micrococcales</taxon>
        <taxon>Microbacteriaceae</taxon>
        <taxon>Microbacterium</taxon>
    </lineage>
</organism>